<dbReference type="Pfam" id="PF04539">
    <property type="entry name" value="Sigma70_r3"/>
    <property type="match status" value="1"/>
</dbReference>
<dbReference type="PROSITE" id="PS00716">
    <property type="entry name" value="SIGMA70_2"/>
    <property type="match status" value="1"/>
</dbReference>
<dbReference type="InterPro" id="IPR000943">
    <property type="entry name" value="RNA_pol_sigma70"/>
</dbReference>
<dbReference type="Gene3D" id="1.20.120.1810">
    <property type="match status" value="1"/>
</dbReference>
<protein>
    <recommendedName>
        <fullName evidence="5">RNA polymerase sigma factor</fullName>
    </recommendedName>
</protein>
<evidence type="ECO:0000259" key="6">
    <source>
        <dbReference type="PROSITE" id="PS00715"/>
    </source>
</evidence>
<dbReference type="InterPro" id="IPR014284">
    <property type="entry name" value="RNA_pol_sigma-70_dom"/>
</dbReference>
<keyword evidence="4 5" id="KW-0804">Transcription</keyword>
<gene>
    <name evidence="8" type="ORF">B9O19_01914</name>
</gene>
<evidence type="ECO:0000256" key="3">
    <source>
        <dbReference type="ARBA" id="ARBA00023125"/>
    </source>
</evidence>
<evidence type="ECO:0000259" key="7">
    <source>
        <dbReference type="PROSITE" id="PS00716"/>
    </source>
</evidence>
<keyword evidence="3 5" id="KW-0238">DNA-binding</keyword>
<dbReference type="Pfam" id="PF04545">
    <property type="entry name" value="Sigma70_r4"/>
    <property type="match status" value="1"/>
</dbReference>
<dbReference type="InterPro" id="IPR013324">
    <property type="entry name" value="RNA_pol_sigma_r3/r4-like"/>
</dbReference>
<dbReference type="SUPFAM" id="SSF88659">
    <property type="entry name" value="Sigma3 and sigma4 domains of RNA polymerase sigma factors"/>
    <property type="match status" value="2"/>
</dbReference>
<dbReference type="KEGG" id="mpec:B9O19_01914"/>
<evidence type="ECO:0000313" key="9">
    <source>
        <dbReference type="Proteomes" id="UP000235589"/>
    </source>
</evidence>
<dbReference type="RefSeq" id="WP_102366207.1">
    <property type="nucleotide sequence ID" value="NZ_CP020991.1"/>
</dbReference>
<proteinExistence type="inferred from homology"/>
<evidence type="ECO:0000256" key="4">
    <source>
        <dbReference type="ARBA" id="ARBA00023163"/>
    </source>
</evidence>
<dbReference type="GO" id="GO:0003677">
    <property type="term" value="F:DNA binding"/>
    <property type="evidence" value="ECO:0007669"/>
    <property type="project" value="UniProtKB-KW"/>
</dbReference>
<feature type="domain" description="RNA polymerase sigma-70" evidence="7">
    <location>
        <begin position="211"/>
        <end position="237"/>
    </location>
</feature>
<keyword evidence="2 5" id="KW-0731">Sigma factor</keyword>
<dbReference type="PRINTS" id="PR00046">
    <property type="entry name" value="SIGMA70FCT"/>
</dbReference>
<comment type="function">
    <text evidence="5">Sigma factors are initiation factors that promote the attachment of RNA polymerase to specific initiation sites and are then released.</text>
</comment>
<dbReference type="AlphaFoldDB" id="A0A2K9P4A5"/>
<dbReference type="InterPro" id="IPR013325">
    <property type="entry name" value="RNA_pol_sigma_r2"/>
</dbReference>
<dbReference type="InterPro" id="IPR007630">
    <property type="entry name" value="RNA_pol_sigma70_r4"/>
</dbReference>
<dbReference type="InterPro" id="IPR007624">
    <property type="entry name" value="RNA_pol_sigma70_r3"/>
</dbReference>
<sequence>MTKFSEANDELLKRISEGDESAREEIIEQNIGLVRSIVKRFLGRGHEAEDLFQIGCIGLIKAVNKFDRSYGVTFSTYAVPMIIGEIKRFIRDDGIIKVSRAYKDISYKAFTVKERMMAEQKTEPTLAEIANELNITPQELSTAMEAARSPESLYAQTDDGKSEGRSLIEKLPSDEDYEQKIENRILLSQAFKGMDERERMIIYMRYFRQKTQSEIAAILGISQVQVSRIEKKVLMKMRDKLTG</sequence>
<evidence type="ECO:0000256" key="2">
    <source>
        <dbReference type="ARBA" id="ARBA00023082"/>
    </source>
</evidence>
<evidence type="ECO:0000256" key="1">
    <source>
        <dbReference type="ARBA" id="ARBA00023015"/>
    </source>
</evidence>
<keyword evidence="1 5" id="KW-0805">Transcription regulation</keyword>
<dbReference type="PANTHER" id="PTHR30385">
    <property type="entry name" value="SIGMA FACTOR F FLAGELLAR"/>
    <property type="match status" value="1"/>
</dbReference>
<name>A0A2K9P4A5_9FIRM</name>
<dbReference type="InterPro" id="IPR014322">
    <property type="entry name" value="RNA_pol_sigma-B/F/G"/>
</dbReference>
<dbReference type="SUPFAM" id="SSF88946">
    <property type="entry name" value="Sigma2 domain of RNA polymerase sigma factors"/>
    <property type="match status" value="1"/>
</dbReference>
<dbReference type="Proteomes" id="UP000235589">
    <property type="component" value="Chromosome"/>
</dbReference>
<feature type="domain" description="RNA polymerase sigma-70" evidence="6">
    <location>
        <begin position="50"/>
        <end position="63"/>
    </location>
</feature>
<evidence type="ECO:0000313" key="8">
    <source>
        <dbReference type="EMBL" id="AUO20061.1"/>
    </source>
</evidence>
<dbReference type="PANTHER" id="PTHR30385:SF4">
    <property type="entry name" value="RNA POLYMERASE SIGMA-E FACTOR"/>
    <property type="match status" value="1"/>
</dbReference>
<dbReference type="GO" id="GO:0016987">
    <property type="term" value="F:sigma factor activity"/>
    <property type="evidence" value="ECO:0007669"/>
    <property type="project" value="UniProtKB-KW"/>
</dbReference>
<dbReference type="InterPro" id="IPR007627">
    <property type="entry name" value="RNA_pol_sigma70_r2"/>
</dbReference>
<dbReference type="PROSITE" id="PS00715">
    <property type="entry name" value="SIGMA70_1"/>
    <property type="match status" value="1"/>
</dbReference>
<dbReference type="GO" id="GO:0006352">
    <property type="term" value="P:DNA-templated transcription initiation"/>
    <property type="evidence" value="ECO:0007669"/>
    <property type="project" value="InterPro"/>
</dbReference>
<dbReference type="NCBIfam" id="TIGR02937">
    <property type="entry name" value="sigma70-ECF"/>
    <property type="match status" value="1"/>
</dbReference>
<accession>A0A2K9P4A5</accession>
<organism evidence="8 9">
    <name type="scientific">Monoglobus pectinilyticus</name>
    <dbReference type="NCBI Taxonomy" id="1981510"/>
    <lineage>
        <taxon>Bacteria</taxon>
        <taxon>Bacillati</taxon>
        <taxon>Bacillota</taxon>
        <taxon>Clostridia</taxon>
        <taxon>Monoglobales</taxon>
        <taxon>Monoglobaceae</taxon>
        <taxon>Monoglobus</taxon>
    </lineage>
</organism>
<comment type="similarity">
    <text evidence="5">Belongs to the sigma-70 factor family.</text>
</comment>
<evidence type="ECO:0000256" key="5">
    <source>
        <dbReference type="RuleBase" id="RU362124"/>
    </source>
</evidence>
<reference evidence="8 9" key="1">
    <citation type="submission" date="2017-04" db="EMBL/GenBank/DDBJ databases">
        <title>Monoglobus pectinilyticus 14 draft genome.</title>
        <authorList>
            <person name="Kim C."/>
            <person name="Rosendale D.I."/>
            <person name="Kelly W.J."/>
            <person name="Tannock G.W."/>
            <person name="Patchett M.L."/>
            <person name="Jordens J.Z."/>
        </authorList>
    </citation>
    <scope>NUCLEOTIDE SEQUENCE [LARGE SCALE GENOMIC DNA]</scope>
    <source>
        <strain evidence="8 9">14</strain>
    </source>
</reference>
<dbReference type="NCBIfam" id="TIGR02980">
    <property type="entry name" value="SigBFG"/>
    <property type="match status" value="1"/>
</dbReference>
<dbReference type="PIRSF" id="PIRSF000770">
    <property type="entry name" value="RNA_pol_sigma-SigE/K"/>
    <property type="match status" value="1"/>
</dbReference>
<keyword evidence="9" id="KW-1185">Reference proteome</keyword>
<dbReference type="Gene3D" id="1.20.140.160">
    <property type="match status" value="1"/>
</dbReference>
<dbReference type="CDD" id="cd06171">
    <property type="entry name" value="Sigma70_r4"/>
    <property type="match status" value="1"/>
</dbReference>
<dbReference type="EMBL" id="CP020991">
    <property type="protein sequence ID" value="AUO20061.1"/>
    <property type="molecule type" value="Genomic_DNA"/>
</dbReference>
<dbReference type="OrthoDB" id="9809557at2"/>
<dbReference type="GeneID" id="98063292"/>
<dbReference type="Pfam" id="PF04542">
    <property type="entry name" value="Sigma70_r2"/>
    <property type="match status" value="1"/>
</dbReference>